<name>A0ACB5RDY9_9CLOT</name>
<keyword evidence="2" id="KW-1185">Reference proteome</keyword>
<evidence type="ECO:0000313" key="1">
    <source>
        <dbReference type="EMBL" id="GKX67325.1"/>
    </source>
</evidence>
<accession>A0ACB5RDY9</accession>
<proteinExistence type="predicted"/>
<sequence>MQKIALITDSTSGLSQEYLDKYNIELLRLKVIYKSGEYIDGLTITPEQVYSKLDEELPTTSMPSVQDNLDLLNRLVSEGYTHAIFLPISSGLSGTINSMRIAAEEYEDKITSFVYDTKVISMGVGLIVLKVAEMIQEGAEFSYICEQIPKLREKISFYFIVDTLEYLIKGGRIGRVSGRIGEILNLKPIITMGDDGKYTTFTKVRGKKQAISKLQNYGLDILSKGKAKVAVMTGTMFEESEELKKAFSTQANATLLYSGIITPAVGIHCGPRALGIMLLSE</sequence>
<dbReference type="EMBL" id="BROD01000001">
    <property type="protein sequence ID" value="GKX67325.1"/>
    <property type="molecule type" value="Genomic_DNA"/>
</dbReference>
<reference evidence="1" key="1">
    <citation type="journal article" date="2025" name="Int. J. Syst. Evol. Microbiol.">
        <title>Inconstantimicrobium mannanitabidum sp. nov., a novel member of the family Clostridiaceae isolated from anoxic soil under the treatment of reductive soil disinfestation.</title>
        <authorList>
            <person name="Ueki A."/>
            <person name="Tonouchi A."/>
            <person name="Honma S."/>
            <person name="Kaku N."/>
            <person name="Ueki K."/>
        </authorList>
    </citation>
    <scope>NUCLEOTIDE SEQUENCE</scope>
    <source>
        <strain evidence="1">TW13</strain>
    </source>
</reference>
<organism evidence="1 2">
    <name type="scientific">Inconstantimicrobium mannanitabidum</name>
    <dbReference type="NCBI Taxonomy" id="1604901"/>
    <lineage>
        <taxon>Bacteria</taxon>
        <taxon>Bacillati</taxon>
        <taxon>Bacillota</taxon>
        <taxon>Clostridia</taxon>
        <taxon>Eubacteriales</taxon>
        <taxon>Clostridiaceae</taxon>
        <taxon>Inconstantimicrobium</taxon>
    </lineage>
</organism>
<evidence type="ECO:0000313" key="2">
    <source>
        <dbReference type="Proteomes" id="UP001058074"/>
    </source>
</evidence>
<comment type="caution">
    <text evidence="1">The sequence shown here is derived from an EMBL/GenBank/DDBJ whole genome shotgun (WGS) entry which is preliminary data.</text>
</comment>
<gene>
    <name evidence="1" type="ORF">rsdtw13_25830</name>
</gene>
<dbReference type="Proteomes" id="UP001058074">
    <property type="component" value="Unassembled WGS sequence"/>
</dbReference>
<protein>
    <submittedName>
        <fullName evidence="1">DegV domain-containing protein</fullName>
    </submittedName>
</protein>